<reference evidence="1" key="1">
    <citation type="submission" date="2018-05" db="EMBL/GenBank/DDBJ databases">
        <authorList>
            <person name="Lanie J.A."/>
            <person name="Ng W.-L."/>
            <person name="Kazmierczak K.M."/>
            <person name="Andrzejewski T.M."/>
            <person name="Davidsen T.M."/>
            <person name="Wayne K.J."/>
            <person name="Tettelin H."/>
            <person name="Glass J.I."/>
            <person name="Rusch D."/>
            <person name="Podicherti R."/>
            <person name="Tsui H.-C.T."/>
            <person name="Winkler M.E."/>
        </authorList>
    </citation>
    <scope>NUCLEOTIDE SEQUENCE</scope>
</reference>
<protein>
    <submittedName>
        <fullName evidence="1">Uncharacterized protein</fullName>
    </submittedName>
</protein>
<accession>A0A381TN39</accession>
<sequence>MWHLPNNTEQKTSPRGQVFCEVLYESL</sequence>
<evidence type="ECO:0000313" key="1">
    <source>
        <dbReference type="EMBL" id="SVA17482.1"/>
    </source>
</evidence>
<feature type="non-terminal residue" evidence="1">
    <location>
        <position position="27"/>
    </location>
</feature>
<dbReference type="AlphaFoldDB" id="A0A381TN39"/>
<gene>
    <name evidence="1" type="ORF">METZ01_LOCUS70336</name>
</gene>
<organism evidence="1">
    <name type="scientific">marine metagenome</name>
    <dbReference type="NCBI Taxonomy" id="408172"/>
    <lineage>
        <taxon>unclassified sequences</taxon>
        <taxon>metagenomes</taxon>
        <taxon>ecological metagenomes</taxon>
    </lineage>
</organism>
<proteinExistence type="predicted"/>
<name>A0A381TN39_9ZZZZ</name>
<dbReference type="EMBL" id="UINC01004874">
    <property type="protein sequence ID" value="SVA17482.1"/>
    <property type="molecule type" value="Genomic_DNA"/>
</dbReference>